<dbReference type="PANTHER" id="PTHR43415">
    <property type="entry name" value="SPERMIDINE N(1)-ACETYLTRANSFERASE"/>
    <property type="match status" value="1"/>
</dbReference>
<dbReference type="EMBL" id="VSSQ01052974">
    <property type="protein sequence ID" value="MPN07019.1"/>
    <property type="molecule type" value="Genomic_DNA"/>
</dbReference>
<sequence>MGIKEITQPDIIDIDKELRLRTPNKNQWEVALPWYENPKVLYYSEGVTDNKVYDMERVKGMYMYLSNAGELYFIEVLENGVWKPIGDVTLSEENMPIAIGEEAYWGKGIGKKVIGSLIERAREIGLKRLQVPSIYLYNSRSENLFTSLGFVEVSKNEKEKSFQLIL</sequence>
<accession>A0A645F0R2</accession>
<dbReference type="InterPro" id="IPR016181">
    <property type="entry name" value="Acyl_CoA_acyltransferase"/>
</dbReference>
<evidence type="ECO:0000313" key="2">
    <source>
        <dbReference type="EMBL" id="MPN07019.1"/>
    </source>
</evidence>
<dbReference type="PANTHER" id="PTHR43415:SF3">
    <property type="entry name" value="GNAT-FAMILY ACETYLTRANSFERASE"/>
    <property type="match status" value="1"/>
</dbReference>
<comment type="caution">
    <text evidence="2">The sequence shown here is derived from an EMBL/GenBank/DDBJ whole genome shotgun (WGS) entry which is preliminary data.</text>
</comment>
<dbReference type="InterPro" id="IPR000182">
    <property type="entry name" value="GNAT_dom"/>
</dbReference>
<dbReference type="Pfam" id="PF00583">
    <property type="entry name" value="Acetyltransf_1"/>
    <property type="match status" value="1"/>
</dbReference>
<dbReference type="Gene3D" id="3.40.630.30">
    <property type="match status" value="1"/>
</dbReference>
<reference evidence="2" key="1">
    <citation type="submission" date="2019-08" db="EMBL/GenBank/DDBJ databases">
        <authorList>
            <person name="Kucharzyk K."/>
            <person name="Murdoch R.W."/>
            <person name="Higgins S."/>
            <person name="Loffler F."/>
        </authorList>
    </citation>
    <scope>NUCLEOTIDE SEQUENCE</scope>
</reference>
<dbReference type="AlphaFoldDB" id="A0A645F0R2"/>
<gene>
    <name evidence="2" type="ORF">SDC9_154278</name>
</gene>
<protein>
    <recommendedName>
        <fullName evidence="1">N-acetyltransferase domain-containing protein</fullName>
    </recommendedName>
</protein>
<name>A0A645F0R2_9ZZZZ</name>
<dbReference type="SUPFAM" id="SSF55729">
    <property type="entry name" value="Acyl-CoA N-acyltransferases (Nat)"/>
    <property type="match status" value="1"/>
</dbReference>
<proteinExistence type="predicted"/>
<evidence type="ECO:0000259" key="1">
    <source>
        <dbReference type="Pfam" id="PF00583"/>
    </source>
</evidence>
<dbReference type="GO" id="GO:0016747">
    <property type="term" value="F:acyltransferase activity, transferring groups other than amino-acyl groups"/>
    <property type="evidence" value="ECO:0007669"/>
    <property type="project" value="InterPro"/>
</dbReference>
<organism evidence="2">
    <name type="scientific">bioreactor metagenome</name>
    <dbReference type="NCBI Taxonomy" id="1076179"/>
    <lineage>
        <taxon>unclassified sequences</taxon>
        <taxon>metagenomes</taxon>
        <taxon>ecological metagenomes</taxon>
    </lineage>
</organism>
<feature type="domain" description="N-acetyltransferase" evidence="1">
    <location>
        <begin position="65"/>
        <end position="150"/>
    </location>
</feature>
<dbReference type="CDD" id="cd04301">
    <property type="entry name" value="NAT_SF"/>
    <property type="match status" value="1"/>
</dbReference>